<evidence type="ECO:0000259" key="3">
    <source>
        <dbReference type="PROSITE" id="PS50405"/>
    </source>
</evidence>
<dbReference type="PROSITE" id="PS50404">
    <property type="entry name" value="GST_NTER"/>
    <property type="match status" value="1"/>
</dbReference>
<dbReference type="GO" id="GO:0050077">
    <property type="term" value="F:maleylpyruvate isomerase activity"/>
    <property type="evidence" value="ECO:0007669"/>
    <property type="project" value="UniProtKB-EC"/>
</dbReference>
<dbReference type="EC" id="5.2.1.2" evidence="4"/>
<sequence>MSLTLHSYWRATAPYRVRIGLNLKGLDYGYVGVNLLKGEQHAADYVTKRNRQHLTPALETDGHVLVQSLAILEWLEETHPQPALLPTDAFDRATVRAMAAIVACDIHPLNNMRIQKALEQFGVDEAGRLEWSQRWIVDGFSALEPMVARHGKGFAFGDAPTLADCCLVPQVYSAQRYKVDLTPFPAIAAAAAHAGEHPAFAAAHPDRQPDAVHA</sequence>
<evidence type="ECO:0000256" key="1">
    <source>
        <dbReference type="ARBA" id="ARBA00010007"/>
    </source>
</evidence>
<reference evidence="4 5" key="1">
    <citation type="submission" date="2020-08" db="EMBL/GenBank/DDBJ databases">
        <title>Genomic Encyclopedia of Type Strains, Phase IV (KMG-IV): sequencing the most valuable type-strain genomes for metagenomic binning, comparative biology and taxonomic classification.</title>
        <authorList>
            <person name="Goeker M."/>
        </authorList>
    </citation>
    <scope>NUCLEOTIDE SEQUENCE [LARGE SCALE GENOMIC DNA]</scope>
    <source>
        <strain evidence="4 5">DSM 21793</strain>
    </source>
</reference>
<dbReference type="InterPro" id="IPR034330">
    <property type="entry name" value="GST_Zeta_C"/>
</dbReference>
<dbReference type="InterPro" id="IPR034333">
    <property type="entry name" value="GST_Zeta_N"/>
</dbReference>
<evidence type="ECO:0000313" key="4">
    <source>
        <dbReference type="EMBL" id="MBB3890910.1"/>
    </source>
</evidence>
<dbReference type="GO" id="GO:0006559">
    <property type="term" value="P:L-phenylalanine catabolic process"/>
    <property type="evidence" value="ECO:0007669"/>
    <property type="project" value="TreeGrafter"/>
</dbReference>
<dbReference type="GO" id="GO:0006749">
    <property type="term" value="P:glutathione metabolic process"/>
    <property type="evidence" value="ECO:0007669"/>
    <property type="project" value="TreeGrafter"/>
</dbReference>
<dbReference type="CDD" id="cd03191">
    <property type="entry name" value="GST_C_Zeta"/>
    <property type="match status" value="1"/>
</dbReference>
<feature type="domain" description="GST N-terminal" evidence="2">
    <location>
        <begin position="1"/>
        <end position="83"/>
    </location>
</feature>
<dbReference type="GO" id="GO:0005737">
    <property type="term" value="C:cytoplasm"/>
    <property type="evidence" value="ECO:0007669"/>
    <property type="project" value="InterPro"/>
</dbReference>
<gene>
    <name evidence="4" type="ORF">GGQ61_001627</name>
</gene>
<dbReference type="GO" id="GO:0004364">
    <property type="term" value="F:glutathione transferase activity"/>
    <property type="evidence" value="ECO:0007669"/>
    <property type="project" value="TreeGrafter"/>
</dbReference>
<dbReference type="Gene3D" id="3.40.30.10">
    <property type="entry name" value="Glutaredoxin"/>
    <property type="match status" value="1"/>
</dbReference>
<comment type="similarity">
    <text evidence="1">Belongs to the GST superfamily. Zeta family.</text>
</comment>
<evidence type="ECO:0000259" key="2">
    <source>
        <dbReference type="PROSITE" id="PS50404"/>
    </source>
</evidence>
<evidence type="ECO:0000313" key="5">
    <source>
        <dbReference type="Proteomes" id="UP000530564"/>
    </source>
</evidence>
<protein>
    <submittedName>
        <fullName evidence="4">Maleylacetoacetate isomerase/maleylpyruvate isomerase</fullName>
        <ecNumber evidence="4">5.2.1.2</ecNumber>
        <ecNumber evidence="4">5.2.1.4</ecNumber>
    </submittedName>
</protein>
<keyword evidence="5" id="KW-1185">Reference proteome</keyword>
<dbReference type="NCBIfam" id="TIGR01262">
    <property type="entry name" value="maiA"/>
    <property type="match status" value="1"/>
</dbReference>
<dbReference type="Pfam" id="PF02798">
    <property type="entry name" value="GST_N"/>
    <property type="match status" value="1"/>
</dbReference>
<dbReference type="PANTHER" id="PTHR42673:SF21">
    <property type="entry name" value="GLUTATHIONE S-TRANSFERASE YFCF"/>
    <property type="match status" value="1"/>
</dbReference>
<name>A0A840A080_9CAUL</name>
<dbReference type="EMBL" id="JACIDK010000002">
    <property type="protein sequence ID" value="MBB3890910.1"/>
    <property type="molecule type" value="Genomic_DNA"/>
</dbReference>
<dbReference type="InterPro" id="IPR004045">
    <property type="entry name" value="Glutathione_S-Trfase_N"/>
</dbReference>
<dbReference type="InterPro" id="IPR005955">
    <property type="entry name" value="GST_Zeta"/>
</dbReference>
<dbReference type="InterPro" id="IPR040079">
    <property type="entry name" value="Glutathione_S-Trfase"/>
</dbReference>
<proteinExistence type="inferred from homology"/>
<dbReference type="AlphaFoldDB" id="A0A840A080"/>
<dbReference type="RefSeq" id="WP_183771375.1">
    <property type="nucleotide sequence ID" value="NZ_JACIDK010000002.1"/>
</dbReference>
<dbReference type="Gene3D" id="1.20.1050.10">
    <property type="match status" value="1"/>
</dbReference>
<dbReference type="GO" id="GO:0016034">
    <property type="term" value="F:maleylacetoacetate isomerase activity"/>
    <property type="evidence" value="ECO:0007669"/>
    <property type="project" value="UniProtKB-EC"/>
</dbReference>
<dbReference type="InterPro" id="IPR036249">
    <property type="entry name" value="Thioredoxin-like_sf"/>
</dbReference>
<accession>A0A840A080</accession>
<dbReference type="InterPro" id="IPR036282">
    <property type="entry name" value="Glutathione-S-Trfase_C_sf"/>
</dbReference>
<dbReference type="SFLD" id="SFLDS00019">
    <property type="entry name" value="Glutathione_Transferase_(cytos"/>
    <property type="match status" value="1"/>
</dbReference>
<dbReference type="SUPFAM" id="SSF47616">
    <property type="entry name" value="GST C-terminal domain-like"/>
    <property type="match status" value="1"/>
</dbReference>
<comment type="caution">
    <text evidence="4">The sequence shown here is derived from an EMBL/GenBank/DDBJ whole genome shotgun (WGS) entry which is preliminary data.</text>
</comment>
<dbReference type="EC" id="5.2.1.4" evidence="4"/>
<dbReference type="SFLD" id="SFLDG00358">
    <property type="entry name" value="Main_(cytGST)"/>
    <property type="match status" value="1"/>
</dbReference>
<dbReference type="InterPro" id="IPR010987">
    <property type="entry name" value="Glutathione-S-Trfase_C-like"/>
</dbReference>
<dbReference type="PROSITE" id="PS50405">
    <property type="entry name" value="GST_CTER"/>
    <property type="match status" value="1"/>
</dbReference>
<dbReference type="CDD" id="cd03042">
    <property type="entry name" value="GST_N_Zeta"/>
    <property type="match status" value="1"/>
</dbReference>
<dbReference type="Proteomes" id="UP000530564">
    <property type="component" value="Unassembled WGS sequence"/>
</dbReference>
<dbReference type="FunFam" id="1.20.1050.10:FF:000017">
    <property type="entry name" value="Maleylacetoacetate isomerase"/>
    <property type="match status" value="1"/>
</dbReference>
<feature type="domain" description="GST C-terminal" evidence="3">
    <location>
        <begin position="88"/>
        <end position="213"/>
    </location>
</feature>
<keyword evidence="4" id="KW-0670">Pyruvate</keyword>
<keyword evidence="4" id="KW-0413">Isomerase</keyword>
<dbReference type="PANTHER" id="PTHR42673">
    <property type="entry name" value="MALEYLACETOACETATE ISOMERASE"/>
    <property type="match status" value="1"/>
</dbReference>
<organism evidence="4 5">
    <name type="scientific">Phenylobacterium haematophilum</name>
    <dbReference type="NCBI Taxonomy" id="98513"/>
    <lineage>
        <taxon>Bacteria</taxon>
        <taxon>Pseudomonadati</taxon>
        <taxon>Pseudomonadota</taxon>
        <taxon>Alphaproteobacteria</taxon>
        <taxon>Caulobacterales</taxon>
        <taxon>Caulobacteraceae</taxon>
        <taxon>Phenylobacterium</taxon>
    </lineage>
</organism>
<dbReference type="Pfam" id="PF13410">
    <property type="entry name" value="GST_C_2"/>
    <property type="match status" value="1"/>
</dbReference>
<dbReference type="SUPFAM" id="SSF52833">
    <property type="entry name" value="Thioredoxin-like"/>
    <property type="match status" value="1"/>
</dbReference>